<dbReference type="Gene3D" id="3.30.420.80">
    <property type="entry name" value="Ribosomal protein S11"/>
    <property type="match status" value="1"/>
</dbReference>
<organism evidence="5">
    <name type="scientific">Dictyopteris divaricata</name>
    <dbReference type="NCBI Taxonomy" id="156996"/>
    <lineage>
        <taxon>Eukaryota</taxon>
        <taxon>Sar</taxon>
        <taxon>Stramenopiles</taxon>
        <taxon>Ochrophyta</taxon>
        <taxon>PX clade</taxon>
        <taxon>Phaeophyceae</taxon>
        <taxon>Dictyotales</taxon>
        <taxon>Dictyotaceae</taxon>
        <taxon>Dictyopteris</taxon>
    </lineage>
</organism>
<dbReference type="InterPro" id="IPR001971">
    <property type="entry name" value="Ribosomal_uS11"/>
</dbReference>
<reference evidence="5" key="1">
    <citation type="journal article" date="2019" name="J. Mol. Evol.">
        <title>Understanding the Evolution of Mitochondrial Genomes in Phaeophyceae Inferred from Mitogenomes of Ishige okamurae (Ishigeales) and Dictyopteris divaricata (Dictyotales).</title>
        <authorList>
            <person name="Liu F."/>
            <person name="Zhang Y."/>
            <person name="Bi Y."/>
            <person name="Chen W."/>
            <person name="Moejes F.W."/>
        </authorList>
    </citation>
    <scope>NUCLEOTIDE SEQUENCE</scope>
</reference>
<protein>
    <submittedName>
        <fullName evidence="5">Ribosomal protein S11</fullName>
    </submittedName>
</protein>
<dbReference type="EMBL" id="MG940856">
    <property type="protein sequence ID" value="QDB64130.1"/>
    <property type="molecule type" value="Genomic_DNA"/>
</dbReference>
<dbReference type="GO" id="GO:1990904">
    <property type="term" value="C:ribonucleoprotein complex"/>
    <property type="evidence" value="ECO:0007669"/>
    <property type="project" value="UniProtKB-KW"/>
</dbReference>
<evidence type="ECO:0000256" key="1">
    <source>
        <dbReference type="ARBA" id="ARBA00004229"/>
    </source>
</evidence>
<keyword evidence="5" id="KW-0496">Mitochondrion</keyword>
<dbReference type="HAMAP" id="MF_01310">
    <property type="entry name" value="Ribosomal_uS11"/>
    <property type="match status" value="1"/>
</dbReference>
<dbReference type="InterPro" id="IPR036967">
    <property type="entry name" value="Ribosomal_uS11_sf"/>
</dbReference>
<comment type="similarity">
    <text evidence="2">Belongs to the universal ribosomal protein uS11 family.</text>
</comment>
<evidence type="ECO:0000313" key="5">
    <source>
        <dbReference type="EMBL" id="QDB64130.1"/>
    </source>
</evidence>
<sequence>MSNKHGIVYIRGTKRNTFCVLIDGSDQKVKISSSVGSISPDKASPYVTTKLLAQYFVQRLIDLKYVRVSVVLRGLGVGRGVVINSLRNSGLHLHTIKDTTLSPHNGCRPPKVRRKKFRTRVSFKIKKFLSLRF</sequence>
<dbReference type="PIRSF" id="PIRSF002131">
    <property type="entry name" value="Ribosomal_S11"/>
    <property type="match status" value="1"/>
</dbReference>
<dbReference type="RefSeq" id="YP_009672645.1">
    <property type="nucleotide sequence ID" value="NC_043845.1"/>
</dbReference>
<dbReference type="PANTHER" id="PTHR11759">
    <property type="entry name" value="40S RIBOSOMAL PROTEIN S14/30S RIBOSOMAL PROTEIN S11"/>
    <property type="match status" value="1"/>
</dbReference>
<dbReference type="SUPFAM" id="SSF53137">
    <property type="entry name" value="Translational machinery components"/>
    <property type="match status" value="1"/>
</dbReference>
<accession>A0A4Y5T8E1</accession>
<dbReference type="GeneID" id="40880703"/>
<keyword evidence="4" id="KW-0687">Ribonucleoprotein</keyword>
<geneLocation type="mitochondrion" evidence="5"/>
<comment type="subcellular location">
    <subcellularLocation>
        <location evidence="1">Plastid</location>
        <location evidence="1">Chloroplast</location>
    </subcellularLocation>
</comment>
<dbReference type="GO" id="GO:0005840">
    <property type="term" value="C:ribosome"/>
    <property type="evidence" value="ECO:0007669"/>
    <property type="project" value="UniProtKB-KW"/>
</dbReference>
<keyword evidence="3 5" id="KW-0689">Ribosomal protein</keyword>
<gene>
    <name evidence="5" type="primary">rps11</name>
    <name evidence="5" type="ORF">DicdiMp21</name>
</gene>
<evidence type="ECO:0000256" key="4">
    <source>
        <dbReference type="ARBA" id="ARBA00023274"/>
    </source>
</evidence>
<proteinExistence type="inferred from homology"/>
<dbReference type="GO" id="GO:0009507">
    <property type="term" value="C:chloroplast"/>
    <property type="evidence" value="ECO:0007669"/>
    <property type="project" value="UniProtKB-SubCell"/>
</dbReference>
<dbReference type="GO" id="GO:0003735">
    <property type="term" value="F:structural constituent of ribosome"/>
    <property type="evidence" value="ECO:0007669"/>
    <property type="project" value="InterPro"/>
</dbReference>
<evidence type="ECO:0000256" key="2">
    <source>
        <dbReference type="ARBA" id="ARBA00006194"/>
    </source>
</evidence>
<evidence type="ECO:0000256" key="3">
    <source>
        <dbReference type="ARBA" id="ARBA00022980"/>
    </source>
</evidence>
<dbReference type="GO" id="GO:0006412">
    <property type="term" value="P:translation"/>
    <property type="evidence" value="ECO:0007669"/>
    <property type="project" value="InterPro"/>
</dbReference>
<dbReference type="Pfam" id="PF00411">
    <property type="entry name" value="Ribosomal_S11"/>
    <property type="match status" value="1"/>
</dbReference>
<name>A0A4Y5T8E1_9PHAE</name>
<dbReference type="AlphaFoldDB" id="A0A4Y5T8E1"/>